<dbReference type="Proteomes" id="UP000235611">
    <property type="component" value="Unassembled WGS sequence"/>
</dbReference>
<comment type="caution">
    <text evidence="1">The sequence shown here is derived from an EMBL/GenBank/DDBJ whole genome shotgun (WGS) entry which is preliminary data.</text>
</comment>
<dbReference type="RefSeq" id="WP_102477766.1">
    <property type="nucleotide sequence ID" value="NZ_MDBO01000075.1"/>
</dbReference>
<name>A0AAP8SWR8_9VIBR</name>
<gene>
    <name evidence="1" type="ORF">BCS93_11080</name>
</gene>
<protein>
    <submittedName>
        <fullName evidence="1">Uncharacterized protein</fullName>
    </submittedName>
</protein>
<evidence type="ECO:0000313" key="2">
    <source>
        <dbReference type="Proteomes" id="UP000235611"/>
    </source>
</evidence>
<evidence type="ECO:0000313" key="1">
    <source>
        <dbReference type="EMBL" id="PMP10210.1"/>
    </source>
</evidence>
<proteinExistence type="predicted"/>
<dbReference type="AlphaFoldDB" id="A0AAP8SWR8"/>
<dbReference type="EMBL" id="MDBO01000075">
    <property type="protein sequence ID" value="PMP10210.1"/>
    <property type="molecule type" value="Genomic_DNA"/>
</dbReference>
<organism evidence="1 2">
    <name type="scientific">Vibrio breoganii</name>
    <dbReference type="NCBI Taxonomy" id="553239"/>
    <lineage>
        <taxon>Bacteria</taxon>
        <taxon>Pseudomonadati</taxon>
        <taxon>Pseudomonadota</taxon>
        <taxon>Gammaproteobacteria</taxon>
        <taxon>Vibrionales</taxon>
        <taxon>Vibrionaceae</taxon>
        <taxon>Vibrio</taxon>
    </lineage>
</organism>
<reference evidence="2" key="1">
    <citation type="submission" date="2016-07" db="EMBL/GenBank/DDBJ databases">
        <title>Nontailed viruses are major unrecognized killers of bacteria in the ocean.</title>
        <authorList>
            <person name="Kauffman K."/>
            <person name="Hussain F."/>
            <person name="Yang J."/>
            <person name="Arevalo P."/>
            <person name="Brown J."/>
            <person name="Cutler M."/>
            <person name="Kelly L."/>
            <person name="Polz M.F."/>
        </authorList>
    </citation>
    <scope>NUCLEOTIDE SEQUENCE [LARGE SCALE GENOMIC DNA]</scope>
    <source>
        <strain evidence="2">10N.222.49.A5</strain>
    </source>
</reference>
<sequence length="254" mass="29321">MSKLFDEYPYLAVDTPFTNYAPWEDLPKFAGGLTSTDYVKFEIGGTEVYDQGIEAFTADLWQMEVILCIDGTKKTYLIATSKDRKSRLELENVGENKYAIAIKDQGDDNVGDVIDYVILRKGEILELSFGVGNYSQDSDDVWFYFYSNLRTNPNVSDGETWGYHDLYIEKGFSEISSAREANRYQFEEFHCTPNMAIGKIWYRTHTNGPIEYYLDEFDENEILGDELNNLTMVGESYNPNNNYGYIYTFPEDHV</sequence>
<accession>A0AAP8SWR8</accession>